<dbReference type="AlphaFoldDB" id="K2FVZ0"/>
<organism evidence="1">
    <name type="scientific">uncultured bacterium</name>
    <name type="common">gcode 4</name>
    <dbReference type="NCBI Taxonomy" id="1234023"/>
    <lineage>
        <taxon>Bacteria</taxon>
        <taxon>environmental samples</taxon>
    </lineage>
</organism>
<comment type="caution">
    <text evidence="1">The sequence shown here is derived from an EMBL/GenBank/DDBJ whole genome shotgun (WGS) entry which is preliminary data.</text>
</comment>
<accession>K2FVZ0</accession>
<reference evidence="1" key="1">
    <citation type="journal article" date="2012" name="Science">
        <title>Fermentation, hydrogen, and sulfur metabolism in multiple uncultivated bacterial phyla.</title>
        <authorList>
            <person name="Wrighton K.C."/>
            <person name="Thomas B.C."/>
            <person name="Sharon I."/>
            <person name="Miller C.S."/>
            <person name="Castelle C.J."/>
            <person name="VerBerkmoes N.C."/>
            <person name="Wilkins M.J."/>
            <person name="Hettich R.L."/>
            <person name="Lipton M.S."/>
            <person name="Williams K.H."/>
            <person name="Long P.E."/>
            <person name="Banfield J.F."/>
        </authorList>
    </citation>
    <scope>NUCLEOTIDE SEQUENCE [LARGE SCALE GENOMIC DNA]</scope>
</reference>
<evidence type="ECO:0000313" key="1">
    <source>
        <dbReference type="EMBL" id="EKE26037.1"/>
    </source>
</evidence>
<proteinExistence type="predicted"/>
<dbReference type="EMBL" id="AMFJ01000975">
    <property type="protein sequence ID" value="EKE26037.1"/>
    <property type="molecule type" value="Genomic_DNA"/>
</dbReference>
<sequence length="457" mass="55703">MTQEINQETQSNSVKEIEICKNYNEVLQSKYFDDFLKVVIEEFAEGYIFQTNTNPDNAFDYIVIGINEIYLRENLKKVLIEFFNEVRSGKFITNERLQILKKLEKDEKFIDIAKKHYENIWTYKWENREGIMNFMKMFSKDWKIESGTDFSYFFHFLWNKIIENNVEEFWKNISKILDKDPIAVELYKDCEIVSEWNKLVLLSYDKGSNNKIFFLCNKVKQEKIEKYEVIIGDLNIKEHLPSNVITAKNTETWKMVFLDLDNMEEIISYDKKYWFHVEFNGKLYFYLIQWNNAIVYDFSWWEVINIFENSKFEFADYRNEFVCIKTKWEEEYKINLYSLKDNKIILDNFSYLKNKSTNDRTCFVYAFYNLDRSNPIYKVFIDWIWSVNQEFKYIDEDSQISFGNNGEIKVRWWIEWKESDKEYIINIKNWEIISPKDSENFKPKNITLFQKLRKLLS</sequence>
<protein>
    <submittedName>
        <fullName evidence="1">Uncharacterized protein</fullName>
    </submittedName>
</protein>
<name>K2FVZ0_9BACT</name>
<gene>
    <name evidence="1" type="ORF">ACD_4C00459G0001</name>
</gene>